<dbReference type="Proteomes" id="UP001596495">
    <property type="component" value="Unassembled WGS sequence"/>
</dbReference>
<gene>
    <name evidence="2" type="ORF">ACFQNJ_03610</name>
</gene>
<comment type="caution">
    <text evidence="2">The sequence shown here is derived from an EMBL/GenBank/DDBJ whole genome shotgun (WGS) entry which is preliminary data.</text>
</comment>
<keyword evidence="3" id="KW-1185">Reference proteome</keyword>
<evidence type="ECO:0000313" key="3">
    <source>
        <dbReference type="Proteomes" id="UP001596495"/>
    </source>
</evidence>
<proteinExistence type="predicted"/>
<evidence type="ECO:0000256" key="1">
    <source>
        <dbReference type="SAM" id="Coils"/>
    </source>
</evidence>
<protein>
    <submittedName>
        <fullName evidence="2">Uncharacterized protein</fullName>
    </submittedName>
</protein>
<sequence>MKQKTAQAFDLSAIALLPQFQDLLRKQHADKLAAEERDRCACLDELAALESKKKMAEAQLDKENQGLQEILETLQRKRQQVGTAERACIELASRWQNASQRLSMDHGEGHLSTALMRMHTAIELQRRVVASFEGLIYQRTPWGTMREDAKKKTEHTAAFQRLADLHAIDDQLRSLVRKRCAPTQLVAEVDALMEKAGLGMDKSESEEQAAA</sequence>
<accession>A0ABW2R553</accession>
<evidence type="ECO:0000313" key="2">
    <source>
        <dbReference type="EMBL" id="MFC7433591.1"/>
    </source>
</evidence>
<feature type="coiled-coil region" evidence="1">
    <location>
        <begin position="46"/>
        <end position="87"/>
    </location>
</feature>
<dbReference type="RefSeq" id="WP_382253896.1">
    <property type="nucleotide sequence ID" value="NZ_JBHTBX010000002.1"/>
</dbReference>
<reference evidence="3" key="1">
    <citation type="journal article" date="2019" name="Int. J. Syst. Evol. Microbiol.">
        <title>The Global Catalogue of Microorganisms (GCM) 10K type strain sequencing project: providing services to taxonomists for standard genome sequencing and annotation.</title>
        <authorList>
            <consortium name="The Broad Institute Genomics Platform"/>
            <consortium name="The Broad Institute Genome Sequencing Center for Infectious Disease"/>
            <person name="Wu L."/>
            <person name="Ma J."/>
        </authorList>
    </citation>
    <scope>NUCLEOTIDE SEQUENCE [LARGE SCALE GENOMIC DNA]</scope>
    <source>
        <strain evidence="3">CCUG 54518</strain>
    </source>
</reference>
<organism evidence="2 3">
    <name type="scientific">Hydrogenophaga bisanensis</name>
    <dbReference type="NCBI Taxonomy" id="439611"/>
    <lineage>
        <taxon>Bacteria</taxon>
        <taxon>Pseudomonadati</taxon>
        <taxon>Pseudomonadota</taxon>
        <taxon>Betaproteobacteria</taxon>
        <taxon>Burkholderiales</taxon>
        <taxon>Comamonadaceae</taxon>
        <taxon>Hydrogenophaga</taxon>
    </lineage>
</organism>
<name>A0ABW2R553_9BURK</name>
<dbReference type="EMBL" id="JBHTBX010000002">
    <property type="protein sequence ID" value="MFC7433591.1"/>
    <property type="molecule type" value="Genomic_DNA"/>
</dbReference>
<keyword evidence="1" id="KW-0175">Coiled coil</keyword>